<reference evidence="3" key="1">
    <citation type="submission" date="2023-06" db="EMBL/GenBank/DDBJ databases">
        <title>Male Hemibagrus guttatus genome.</title>
        <authorList>
            <person name="Bian C."/>
        </authorList>
    </citation>
    <scope>NUCLEOTIDE SEQUENCE</scope>
    <source>
        <strain evidence="3">Male_cb2023</strain>
        <tissue evidence="3">Muscle</tissue>
    </source>
</reference>
<organism evidence="3 4">
    <name type="scientific">Hemibagrus guttatus</name>
    <dbReference type="NCBI Taxonomy" id="175788"/>
    <lineage>
        <taxon>Eukaryota</taxon>
        <taxon>Metazoa</taxon>
        <taxon>Chordata</taxon>
        <taxon>Craniata</taxon>
        <taxon>Vertebrata</taxon>
        <taxon>Euteleostomi</taxon>
        <taxon>Actinopterygii</taxon>
        <taxon>Neopterygii</taxon>
        <taxon>Teleostei</taxon>
        <taxon>Ostariophysi</taxon>
        <taxon>Siluriformes</taxon>
        <taxon>Bagridae</taxon>
        <taxon>Hemibagrus</taxon>
    </lineage>
</organism>
<proteinExistence type="predicted"/>
<dbReference type="AlphaFoldDB" id="A0AAE0UQ58"/>
<comment type="caution">
    <text evidence="3">The sequence shown here is derived from an EMBL/GenBank/DDBJ whole genome shotgun (WGS) entry which is preliminary data.</text>
</comment>
<sequence length="123" mass="14176">VTLLTISFLAQTTLTYDLQDTIKKLRGENAYLQHRLENLTQALRELRKLLDHSKDQFSKSNVDHDSDQIHAWNAWIHNGISAETHHLIEQAFCLSDHNFATAFLPAHVLILMSCTIMCNFLLF</sequence>
<dbReference type="Proteomes" id="UP001274896">
    <property type="component" value="Unassembled WGS sequence"/>
</dbReference>
<gene>
    <name evidence="3" type="ORF">QTP70_021517</name>
</gene>
<evidence type="ECO:0000313" key="3">
    <source>
        <dbReference type="EMBL" id="KAK3514605.1"/>
    </source>
</evidence>
<feature type="coiled-coil region" evidence="1">
    <location>
        <begin position="22"/>
        <end position="56"/>
    </location>
</feature>
<feature type="transmembrane region" description="Helical" evidence="2">
    <location>
        <begin position="102"/>
        <end position="122"/>
    </location>
</feature>
<accession>A0AAE0UQ58</accession>
<name>A0AAE0UQ58_9TELE</name>
<evidence type="ECO:0000256" key="1">
    <source>
        <dbReference type="SAM" id="Coils"/>
    </source>
</evidence>
<protein>
    <submittedName>
        <fullName evidence="3">Uncharacterized protein</fullName>
    </submittedName>
</protein>
<keyword evidence="2" id="KW-0472">Membrane</keyword>
<dbReference type="EMBL" id="JAUCMX010000021">
    <property type="protein sequence ID" value="KAK3514605.1"/>
    <property type="molecule type" value="Genomic_DNA"/>
</dbReference>
<keyword evidence="2" id="KW-0812">Transmembrane</keyword>
<feature type="non-terminal residue" evidence="3">
    <location>
        <position position="1"/>
    </location>
</feature>
<keyword evidence="1" id="KW-0175">Coiled coil</keyword>
<evidence type="ECO:0000256" key="2">
    <source>
        <dbReference type="SAM" id="Phobius"/>
    </source>
</evidence>
<evidence type="ECO:0000313" key="4">
    <source>
        <dbReference type="Proteomes" id="UP001274896"/>
    </source>
</evidence>
<keyword evidence="4" id="KW-1185">Reference proteome</keyword>
<keyword evidence="2" id="KW-1133">Transmembrane helix</keyword>